<dbReference type="PROSITE" id="PS50850">
    <property type="entry name" value="MFS"/>
    <property type="match status" value="1"/>
</dbReference>
<feature type="transmembrane region" description="Helical" evidence="8">
    <location>
        <begin position="41"/>
        <end position="62"/>
    </location>
</feature>
<dbReference type="GO" id="GO:0022857">
    <property type="term" value="F:transmembrane transporter activity"/>
    <property type="evidence" value="ECO:0007669"/>
    <property type="project" value="InterPro"/>
</dbReference>
<dbReference type="PANTHER" id="PTHR23502:SF51">
    <property type="entry name" value="QUINIDINE RESISTANCE PROTEIN 1-RELATED"/>
    <property type="match status" value="1"/>
</dbReference>
<evidence type="ECO:0000256" key="2">
    <source>
        <dbReference type="ARBA" id="ARBA00022448"/>
    </source>
</evidence>
<dbReference type="SUPFAM" id="SSF103473">
    <property type="entry name" value="MFS general substrate transporter"/>
    <property type="match status" value="1"/>
</dbReference>
<reference evidence="10" key="1">
    <citation type="journal article" date="2019" name="G3 (Bethesda)">
        <title>Genome Assemblies of Two Rare Opportunistic Yeast Pathogens: Diutina rugosa (syn. Candida rugosa) and Trichomonascus ciferrii (syn. Candida ciferrii).</title>
        <authorList>
            <person name="Mixao V."/>
            <person name="Saus E."/>
            <person name="Hansen A.P."/>
            <person name="Lass-Florl C."/>
            <person name="Gabaldon T."/>
        </authorList>
    </citation>
    <scope>NUCLEOTIDE SEQUENCE</scope>
    <source>
        <strain evidence="10">CBS 4856</strain>
    </source>
</reference>
<feature type="transmembrane region" description="Helical" evidence="8">
    <location>
        <begin position="167"/>
        <end position="186"/>
    </location>
</feature>
<proteinExistence type="inferred from homology"/>
<feature type="domain" description="Major facilitator superfamily (MFS) profile" evidence="9">
    <location>
        <begin position="43"/>
        <end position="487"/>
    </location>
</feature>
<dbReference type="AlphaFoldDB" id="A0A642VCC5"/>
<dbReference type="FunFam" id="1.20.1720.10:FF:000009">
    <property type="entry name" value="MFS multidrug transporter"/>
    <property type="match status" value="1"/>
</dbReference>
<evidence type="ECO:0000256" key="1">
    <source>
        <dbReference type="ARBA" id="ARBA00004141"/>
    </source>
</evidence>
<evidence type="ECO:0000256" key="5">
    <source>
        <dbReference type="ARBA" id="ARBA00023136"/>
    </source>
</evidence>
<comment type="subcellular location">
    <subcellularLocation>
        <location evidence="1">Membrane</location>
        <topology evidence="1">Multi-pass membrane protein</topology>
    </subcellularLocation>
</comment>
<feature type="transmembrane region" description="Helical" evidence="8">
    <location>
        <begin position="132"/>
        <end position="155"/>
    </location>
</feature>
<keyword evidence="2" id="KW-0813">Transport</keyword>
<feature type="transmembrane region" description="Helical" evidence="8">
    <location>
        <begin position="78"/>
        <end position="97"/>
    </location>
</feature>
<feature type="transmembrane region" description="Helical" evidence="8">
    <location>
        <begin position="109"/>
        <end position="126"/>
    </location>
</feature>
<evidence type="ECO:0000256" key="3">
    <source>
        <dbReference type="ARBA" id="ARBA00022692"/>
    </source>
</evidence>
<evidence type="ECO:0000256" key="6">
    <source>
        <dbReference type="ARBA" id="ARBA00038347"/>
    </source>
</evidence>
<dbReference type="Gene3D" id="1.20.1250.20">
    <property type="entry name" value="MFS general substrate transporter like domains"/>
    <property type="match status" value="1"/>
</dbReference>
<evidence type="ECO:0000256" key="4">
    <source>
        <dbReference type="ARBA" id="ARBA00022989"/>
    </source>
</evidence>
<feature type="transmembrane region" description="Helical" evidence="8">
    <location>
        <begin position="464"/>
        <end position="485"/>
    </location>
</feature>
<dbReference type="CDD" id="cd17323">
    <property type="entry name" value="MFS_Tpo1_MDR_like"/>
    <property type="match status" value="1"/>
</dbReference>
<dbReference type="VEuPathDB" id="FungiDB:TRICI_001557"/>
<dbReference type="Gene3D" id="1.20.1720.10">
    <property type="entry name" value="Multidrug resistance protein D"/>
    <property type="match status" value="1"/>
</dbReference>
<feature type="transmembrane region" description="Helical" evidence="8">
    <location>
        <begin position="320"/>
        <end position="342"/>
    </location>
</feature>
<dbReference type="Pfam" id="PF07690">
    <property type="entry name" value="MFS_1"/>
    <property type="match status" value="1"/>
</dbReference>
<dbReference type="EMBL" id="SWFS01000112">
    <property type="protein sequence ID" value="KAA8916275.1"/>
    <property type="molecule type" value="Genomic_DNA"/>
</dbReference>
<dbReference type="InterPro" id="IPR036259">
    <property type="entry name" value="MFS_trans_sf"/>
</dbReference>
<feature type="transmembrane region" description="Helical" evidence="8">
    <location>
        <begin position="280"/>
        <end position="300"/>
    </location>
</feature>
<dbReference type="Proteomes" id="UP000761534">
    <property type="component" value="Unassembled WGS sequence"/>
</dbReference>
<dbReference type="GO" id="GO:0005886">
    <property type="term" value="C:plasma membrane"/>
    <property type="evidence" value="ECO:0007669"/>
    <property type="project" value="TreeGrafter"/>
</dbReference>
<keyword evidence="5 8" id="KW-0472">Membrane</keyword>
<keyword evidence="4 8" id="KW-1133">Transmembrane helix</keyword>
<comment type="similarity">
    <text evidence="6">Belongs to the major facilitator superfamily. CAR1 family.</text>
</comment>
<dbReference type="OrthoDB" id="440553at2759"/>
<accession>A0A642VCC5</accession>
<feature type="transmembrane region" description="Helical" evidence="8">
    <location>
        <begin position="435"/>
        <end position="452"/>
    </location>
</feature>
<protein>
    <recommendedName>
        <fullName evidence="9">Major facilitator superfamily (MFS) profile domain-containing protein</fullName>
    </recommendedName>
</protein>
<gene>
    <name evidence="10" type="ORF">TRICI_001557</name>
</gene>
<evidence type="ECO:0000313" key="11">
    <source>
        <dbReference type="Proteomes" id="UP000761534"/>
    </source>
</evidence>
<feature type="transmembrane region" description="Helical" evidence="8">
    <location>
        <begin position="198"/>
        <end position="217"/>
    </location>
</feature>
<dbReference type="PANTHER" id="PTHR23502">
    <property type="entry name" value="MAJOR FACILITATOR SUPERFAMILY"/>
    <property type="match status" value="1"/>
</dbReference>
<evidence type="ECO:0000313" key="10">
    <source>
        <dbReference type="EMBL" id="KAA8916275.1"/>
    </source>
</evidence>
<sequence length="498" mass="54601">MSQEIIDSHGSKSEEPEKDESKKPDDGDEAPHSVYLKTEKLLIVAMASFASFFSSVSSPIYLPAIPQLEVDFNQSTEMINLTITMYSIFQGLGPAFWSPIADSLGRRPVYIMCFVIYIGANIGLALSRWYWMLFALRCVQAAGIASTVAIGAGLVADITERKERGMYMGIFTGLGLIGNAFGPLIGGGLDKSLGWRSIFWFLVIAAGTVLAFIIFSLPETNRFIAGNGSVIPDSVVNKSPYIFFRRKLTGVPCNSPKEAGLERHPLNILYSLRLFRYKDVIIVLIPNAIHYTAWFMMITAQSSLLSEKYHFNSSQIGLSYLSSGVGSIVGSLSSGKLMQIYYKKCMNDYKNRQQATGNDTEEFNIQKARLGISFYPCFGMICACIVFGWTIQYNVHYVVPLLATAVASFTSITLINFVSTLLVDLFPKDSASSTASVNLSRCLVCAAGIAAVDSMMDAMGPGGAFTLMAGFCGLSMVCVVVELKYGPRWDRERRETTG</sequence>
<keyword evidence="3 8" id="KW-0812">Transmembrane</keyword>
<dbReference type="InterPro" id="IPR020846">
    <property type="entry name" value="MFS_dom"/>
</dbReference>
<comment type="caution">
    <text evidence="10">The sequence shown here is derived from an EMBL/GenBank/DDBJ whole genome shotgun (WGS) entry which is preliminary data.</text>
</comment>
<evidence type="ECO:0000256" key="7">
    <source>
        <dbReference type="SAM" id="MobiDB-lite"/>
    </source>
</evidence>
<feature type="transmembrane region" description="Helical" evidence="8">
    <location>
        <begin position="372"/>
        <end position="391"/>
    </location>
</feature>
<name>A0A642VCC5_9ASCO</name>
<keyword evidence="11" id="KW-1185">Reference proteome</keyword>
<evidence type="ECO:0000259" key="9">
    <source>
        <dbReference type="PROSITE" id="PS50850"/>
    </source>
</evidence>
<organism evidence="10 11">
    <name type="scientific">Trichomonascus ciferrii</name>
    <dbReference type="NCBI Taxonomy" id="44093"/>
    <lineage>
        <taxon>Eukaryota</taxon>
        <taxon>Fungi</taxon>
        <taxon>Dikarya</taxon>
        <taxon>Ascomycota</taxon>
        <taxon>Saccharomycotina</taxon>
        <taxon>Dipodascomycetes</taxon>
        <taxon>Dipodascales</taxon>
        <taxon>Trichomonascaceae</taxon>
        <taxon>Trichomonascus</taxon>
        <taxon>Trichomonascus ciferrii complex</taxon>
    </lineage>
</organism>
<dbReference type="InterPro" id="IPR011701">
    <property type="entry name" value="MFS"/>
</dbReference>
<evidence type="ECO:0000256" key="8">
    <source>
        <dbReference type="SAM" id="Phobius"/>
    </source>
</evidence>
<feature type="region of interest" description="Disordered" evidence="7">
    <location>
        <begin position="1"/>
        <end position="31"/>
    </location>
</feature>
<feature type="transmembrane region" description="Helical" evidence="8">
    <location>
        <begin position="397"/>
        <end position="423"/>
    </location>
</feature>